<name>A0A9W7C871_9STRA</name>
<accession>A0A9W7C871</accession>
<organism evidence="2 3">
    <name type="scientific">Triparma laevis f. longispina</name>
    <dbReference type="NCBI Taxonomy" id="1714387"/>
    <lineage>
        <taxon>Eukaryota</taxon>
        <taxon>Sar</taxon>
        <taxon>Stramenopiles</taxon>
        <taxon>Ochrophyta</taxon>
        <taxon>Bolidophyceae</taxon>
        <taxon>Parmales</taxon>
        <taxon>Triparmaceae</taxon>
        <taxon>Triparma</taxon>
    </lineage>
</organism>
<comment type="caution">
    <text evidence="2">The sequence shown here is derived from an EMBL/GenBank/DDBJ whole genome shotgun (WGS) entry which is preliminary data.</text>
</comment>
<feature type="chain" id="PRO_5040841975" description="Pectinesterase inhibitor domain-containing protein" evidence="1">
    <location>
        <begin position="21"/>
        <end position="296"/>
    </location>
</feature>
<dbReference type="Proteomes" id="UP001165122">
    <property type="component" value="Unassembled WGS sequence"/>
</dbReference>
<proteinExistence type="predicted"/>
<evidence type="ECO:0000313" key="3">
    <source>
        <dbReference type="Proteomes" id="UP001165122"/>
    </source>
</evidence>
<dbReference type="AlphaFoldDB" id="A0A9W7C871"/>
<protein>
    <recommendedName>
        <fullName evidence="4">Pectinesterase inhibitor domain-containing protein</fullName>
    </recommendedName>
</protein>
<gene>
    <name evidence="2" type="ORF">TrLO_g10714</name>
</gene>
<keyword evidence="3" id="KW-1185">Reference proteome</keyword>
<keyword evidence="1" id="KW-0732">Signal</keyword>
<evidence type="ECO:0000256" key="1">
    <source>
        <dbReference type="SAM" id="SignalP"/>
    </source>
</evidence>
<sequence length="296" mass="32272">MRRFMLIALIFAALVAPGHQLSLRPLSVPVMTGGASLAKAGERIVSITERPPLECYGGALSACGASLRNAGDCMGQCGATCKNKFGMEIAGDEAREAAVCLDEATAKMRTWIEEENDTDIKVMVDICDGLSTASNCAEMMGRIMYSQLHWHKLKPEPRLQIKPELHWHKLKPEPRLQVHPPQPLGVAKVYTSASRFRLSIKSLKKSTSNMLSPQVTSKGGKEVEAKDKAGLVKYLLLLSESLVLIASRLDESELASVKDGKEMIGYLREASDKFGEGGKVMRDGEVERGGGDWLKS</sequence>
<evidence type="ECO:0000313" key="2">
    <source>
        <dbReference type="EMBL" id="GMI03642.1"/>
    </source>
</evidence>
<feature type="signal peptide" evidence="1">
    <location>
        <begin position="1"/>
        <end position="20"/>
    </location>
</feature>
<dbReference type="OrthoDB" id="42395at2759"/>
<evidence type="ECO:0008006" key="4">
    <source>
        <dbReference type="Google" id="ProtNLM"/>
    </source>
</evidence>
<dbReference type="EMBL" id="BRXW01000060">
    <property type="protein sequence ID" value="GMI03642.1"/>
    <property type="molecule type" value="Genomic_DNA"/>
</dbReference>
<reference evidence="3" key="1">
    <citation type="journal article" date="2023" name="Commun. Biol.">
        <title>Genome analysis of Parmales, the sister group of diatoms, reveals the evolutionary specialization of diatoms from phago-mixotrophs to photoautotrophs.</title>
        <authorList>
            <person name="Ban H."/>
            <person name="Sato S."/>
            <person name="Yoshikawa S."/>
            <person name="Yamada K."/>
            <person name="Nakamura Y."/>
            <person name="Ichinomiya M."/>
            <person name="Sato N."/>
            <person name="Blanc-Mathieu R."/>
            <person name="Endo H."/>
            <person name="Kuwata A."/>
            <person name="Ogata H."/>
        </authorList>
    </citation>
    <scope>NUCLEOTIDE SEQUENCE [LARGE SCALE GENOMIC DNA]</scope>
    <source>
        <strain evidence="3">NIES 3700</strain>
    </source>
</reference>